<accession>A0A381QVF2</accession>
<dbReference type="AlphaFoldDB" id="A0A381QVF2"/>
<evidence type="ECO:0000313" key="1">
    <source>
        <dbReference type="EMBL" id="SUZ83381.1"/>
    </source>
</evidence>
<evidence type="ECO:0008006" key="2">
    <source>
        <dbReference type="Google" id="ProtNLM"/>
    </source>
</evidence>
<sequence length="111" mass="11642">MPQFQVFYGEFKGQIQLVGIDIGVFTGLDSRNDADALLRELGMTYPAGWTEDGGVPRKFGVTTMPTTGFISSNGTIVEKSVGAIDARFRASASQKLLAAEAAVANGMGHGG</sequence>
<organism evidence="1">
    <name type="scientific">marine metagenome</name>
    <dbReference type="NCBI Taxonomy" id="408172"/>
    <lineage>
        <taxon>unclassified sequences</taxon>
        <taxon>metagenomes</taxon>
        <taxon>ecological metagenomes</taxon>
    </lineage>
</organism>
<proteinExistence type="predicted"/>
<name>A0A381QVF2_9ZZZZ</name>
<protein>
    <recommendedName>
        <fullName evidence="2">Alkyl hydroperoxide reductase subunit C/ Thiol specific antioxidant domain-containing protein</fullName>
    </recommendedName>
</protein>
<reference evidence="1" key="1">
    <citation type="submission" date="2018-05" db="EMBL/GenBank/DDBJ databases">
        <authorList>
            <person name="Lanie J.A."/>
            <person name="Ng W.-L."/>
            <person name="Kazmierczak K.M."/>
            <person name="Andrzejewski T.M."/>
            <person name="Davidsen T.M."/>
            <person name="Wayne K.J."/>
            <person name="Tettelin H."/>
            <person name="Glass J.I."/>
            <person name="Rusch D."/>
            <person name="Podicherti R."/>
            <person name="Tsui H.-C.T."/>
            <person name="Winkler M.E."/>
        </authorList>
    </citation>
    <scope>NUCLEOTIDE SEQUENCE</scope>
</reference>
<dbReference type="SUPFAM" id="SSF52833">
    <property type="entry name" value="Thioredoxin-like"/>
    <property type="match status" value="1"/>
</dbReference>
<dbReference type="InterPro" id="IPR036249">
    <property type="entry name" value="Thioredoxin-like_sf"/>
</dbReference>
<dbReference type="Gene3D" id="3.40.30.10">
    <property type="entry name" value="Glutaredoxin"/>
    <property type="match status" value="1"/>
</dbReference>
<gene>
    <name evidence="1" type="ORF">METZ01_LOCUS36235</name>
</gene>
<dbReference type="EMBL" id="UINC01001549">
    <property type="protein sequence ID" value="SUZ83381.1"/>
    <property type="molecule type" value="Genomic_DNA"/>
</dbReference>